<accession>K0S3D2</accession>
<organism evidence="1 2">
    <name type="scientific">Thalassiosira oceanica</name>
    <name type="common">Marine diatom</name>
    <dbReference type="NCBI Taxonomy" id="159749"/>
    <lineage>
        <taxon>Eukaryota</taxon>
        <taxon>Sar</taxon>
        <taxon>Stramenopiles</taxon>
        <taxon>Ochrophyta</taxon>
        <taxon>Bacillariophyta</taxon>
        <taxon>Coscinodiscophyceae</taxon>
        <taxon>Thalassiosirophycidae</taxon>
        <taxon>Thalassiosirales</taxon>
        <taxon>Thalassiosiraceae</taxon>
        <taxon>Thalassiosira</taxon>
    </lineage>
</organism>
<gene>
    <name evidence="1" type="ORF">THAOC_19023</name>
</gene>
<evidence type="ECO:0000313" key="2">
    <source>
        <dbReference type="Proteomes" id="UP000266841"/>
    </source>
</evidence>
<evidence type="ECO:0000313" key="1">
    <source>
        <dbReference type="EMBL" id="EJK60593.1"/>
    </source>
</evidence>
<name>K0S3D2_THAOC</name>
<dbReference type="EMBL" id="AGNL01020885">
    <property type="protein sequence ID" value="EJK60593.1"/>
    <property type="molecule type" value="Genomic_DNA"/>
</dbReference>
<keyword evidence="2" id="KW-1185">Reference proteome</keyword>
<dbReference type="AlphaFoldDB" id="K0S3D2"/>
<protein>
    <submittedName>
        <fullName evidence="1">Uncharacterized protein</fullName>
    </submittedName>
</protein>
<dbReference type="Proteomes" id="UP000266841">
    <property type="component" value="Unassembled WGS sequence"/>
</dbReference>
<dbReference type="OrthoDB" id="7785529at2759"/>
<sequence length="66" mass="8003">MRTLMYFCEVCHNEKNPDEYGKSIAKCIQLYRTEELKKLGNDYTMRMYPDIFPTTFGVFIRRRLRA</sequence>
<reference evidence="1 2" key="1">
    <citation type="journal article" date="2012" name="Genome Biol.">
        <title>Genome and low-iron response of an oceanic diatom adapted to chronic iron limitation.</title>
        <authorList>
            <person name="Lommer M."/>
            <person name="Specht M."/>
            <person name="Roy A.S."/>
            <person name="Kraemer L."/>
            <person name="Andreson R."/>
            <person name="Gutowska M.A."/>
            <person name="Wolf J."/>
            <person name="Bergner S.V."/>
            <person name="Schilhabel M.B."/>
            <person name="Klostermeier U.C."/>
            <person name="Beiko R.G."/>
            <person name="Rosenstiel P."/>
            <person name="Hippler M."/>
            <person name="Laroche J."/>
        </authorList>
    </citation>
    <scope>NUCLEOTIDE SEQUENCE [LARGE SCALE GENOMIC DNA]</scope>
    <source>
        <strain evidence="1 2">CCMP1005</strain>
    </source>
</reference>
<proteinExistence type="predicted"/>
<comment type="caution">
    <text evidence="1">The sequence shown here is derived from an EMBL/GenBank/DDBJ whole genome shotgun (WGS) entry which is preliminary data.</text>
</comment>